<evidence type="ECO:0000313" key="2">
    <source>
        <dbReference type="Proteomes" id="UP000253606"/>
    </source>
</evidence>
<dbReference type="AlphaFoldDB" id="A0A2Z5FVJ1"/>
<reference evidence="1" key="1">
    <citation type="journal article" date="2018" name="Front. Microbiol.">
        <title>Hydrolytic Capabilities as a Key to Environmental Success: Chitinolytic and Cellulolytic Acidobacteria From Acidic Sub-arctic Soils and Boreal Peatlands.</title>
        <authorList>
            <person name="Belova S.E."/>
            <person name="Ravin N.V."/>
            <person name="Pankratov T.A."/>
            <person name="Rakitin A.L."/>
            <person name="Ivanova A.A."/>
            <person name="Beletsky A.V."/>
            <person name="Mardanov A.V."/>
            <person name="Sinninghe Damste J.S."/>
            <person name="Dedysh S.N."/>
        </authorList>
    </citation>
    <scope>NUCLEOTIDE SEQUENCE [LARGE SCALE GENOMIC DNA]</scope>
    <source>
        <strain evidence="1">SBC82</strain>
    </source>
</reference>
<sequence>MTFLINWLTTPLDEKYAFEVAVFYFGVTEQHLEGHQLGFPRRRWLRQKIWPRI</sequence>
<dbReference type="EMBL" id="CP030840">
    <property type="protein sequence ID" value="AXC10527.1"/>
    <property type="molecule type" value="Genomic_DNA"/>
</dbReference>
<evidence type="ECO:0000313" key="1">
    <source>
        <dbReference type="EMBL" id="AXC10527.1"/>
    </source>
</evidence>
<dbReference type="KEGG" id="abas:ACPOL_1179"/>
<proteinExistence type="predicted"/>
<protein>
    <submittedName>
        <fullName evidence="1">Uncharacterized protein</fullName>
    </submittedName>
</protein>
<keyword evidence="2" id="KW-1185">Reference proteome</keyword>
<gene>
    <name evidence="1" type="ORF">ACPOL_1179</name>
</gene>
<accession>A0A2Z5FVJ1</accession>
<dbReference type="Proteomes" id="UP000253606">
    <property type="component" value="Chromosome"/>
</dbReference>
<name>A0A2Z5FVJ1_9BACT</name>
<organism evidence="1 2">
    <name type="scientific">Acidisarcina polymorpha</name>
    <dbReference type="NCBI Taxonomy" id="2211140"/>
    <lineage>
        <taxon>Bacteria</taxon>
        <taxon>Pseudomonadati</taxon>
        <taxon>Acidobacteriota</taxon>
        <taxon>Terriglobia</taxon>
        <taxon>Terriglobales</taxon>
        <taxon>Acidobacteriaceae</taxon>
        <taxon>Acidisarcina</taxon>
    </lineage>
</organism>